<keyword evidence="1" id="KW-1133">Transmembrane helix</keyword>
<dbReference type="AlphaFoldDB" id="A0A133UN61"/>
<keyword evidence="3" id="KW-1185">Reference proteome</keyword>
<sequence>MNWSGLLEWVPFIVGVVTLGVIIYFNRRSIENAEETTEQIKTEVEETRELHRSIRESLEPRIKCDLEEASSEKFAFRITNISAVRFVVRAKLLINEDQELKVKFWNQKDVAQFLKEGEVDSSRLEKSMLLYPQIPASTTQEPGGPWAAHISPGESRVFSTSPFPAQRIHGARLAETRKNQIKEAGKEVEEFEREAGMKLAAEDRIPDQLKGISLDEIETVKVKIGDPDTAGPFLFKRGEDFNL</sequence>
<accession>A0A133UN61</accession>
<evidence type="ECO:0000313" key="2">
    <source>
        <dbReference type="EMBL" id="KXA95596.1"/>
    </source>
</evidence>
<evidence type="ECO:0000256" key="1">
    <source>
        <dbReference type="SAM" id="Phobius"/>
    </source>
</evidence>
<dbReference type="EMBL" id="LHXQ01000001">
    <property type="protein sequence ID" value="KXA95596.1"/>
    <property type="molecule type" value="Genomic_DNA"/>
</dbReference>
<keyword evidence="1" id="KW-0472">Membrane</keyword>
<gene>
    <name evidence="2" type="ORF">AKJ36_00190</name>
</gene>
<dbReference type="Proteomes" id="UP000070155">
    <property type="component" value="Unassembled WGS sequence"/>
</dbReference>
<protein>
    <submittedName>
        <fullName evidence="2">Uncharacterized protein</fullName>
    </submittedName>
</protein>
<keyword evidence="1" id="KW-0812">Transmembrane</keyword>
<name>A0A133UN61_9EURY</name>
<reference evidence="2 3" key="1">
    <citation type="journal article" date="2016" name="Sci. Rep.">
        <title>Metabolic traits of an uncultured archaeal lineage -MSBL1- from brine pools of the Red Sea.</title>
        <authorList>
            <person name="Mwirichia R."/>
            <person name="Alam I."/>
            <person name="Rashid M."/>
            <person name="Vinu M."/>
            <person name="Ba-Alawi W."/>
            <person name="Anthony Kamau A."/>
            <person name="Kamanda Ngugi D."/>
            <person name="Goker M."/>
            <person name="Klenk H.P."/>
            <person name="Bajic V."/>
            <person name="Stingl U."/>
        </authorList>
    </citation>
    <scope>NUCLEOTIDE SEQUENCE [LARGE SCALE GENOMIC DNA]</scope>
    <source>
        <strain evidence="2">SCGC-AAA259I07</strain>
    </source>
</reference>
<comment type="caution">
    <text evidence="2">The sequence shown here is derived from an EMBL/GenBank/DDBJ whole genome shotgun (WGS) entry which is preliminary data.</text>
</comment>
<proteinExistence type="predicted"/>
<feature type="transmembrane region" description="Helical" evidence="1">
    <location>
        <begin position="6"/>
        <end position="25"/>
    </location>
</feature>
<organism evidence="2 3">
    <name type="scientific">candidate division MSBL1 archaeon SCGC-AAA259I07</name>
    <dbReference type="NCBI Taxonomy" id="1698266"/>
    <lineage>
        <taxon>Archaea</taxon>
        <taxon>Methanobacteriati</taxon>
        <taxon>Methanobacteriota</taxon>
        <taxon>candidate division MSBL1</taxon>
    </lineage>
</organism>
<evidence type="ECO:0000313" key="3">
    <source>
        <dbReference type="Proteomes" id="UP000070155"/>
    </source>
</evidence>